<accession>A0ACC0K0K2</accession>
<organism evidence="1 2">
    <name type="scientific">Choristoneura fumiferana</name>
    <name type="common">Spruce budworm moth</name>
    <name type="synonym">Archips fumiferana</name>
    <dbReference type="NCBI Taxonomy" id="7141"/>
    <lineage>
        <taxon>Eukaryota</taxon>
        <taxon>Metazoa</taxon>
        <taxon>Ecdysozoa</taxon>
        <taxon>Arthropoda</taxon>
        <taxon>Hexapoda</taxon>
        <taxon>Insecta</taxon>
        <taxon>Pterygota</taxon>
        <taxon>Neoptera</taxon>
        <taxon>Endopterygota</taxon>
        <taxon>Lepidoptera</taxon>
        <taxon>Glossata</taxon>
        <taxon>Ditrysia</taxon>
        <taxon>Tortricoidea</taxon>
        <taxon>Tortricidae</taxon>
        <taxon>Tortricinae</taxon>
        <taxon>Choristoneura</taxon>
    </lineage>
</organism>
<gene>
    <name evidence="1" type="ORF">MSG28_000378</name>
</gene>
<comment type="caution">
    <text evidence="1">The sequence shown here is derived from an EMBL/GenBank/DDBJ whole genome shotgun (WGS) entry which is preliminary data.</text>
</comment>
<dbReference type="Proteomes" id="UP001064048">
    <property type="component" value="Chromosome Z"/>
</dbReference>
<sequence length="123" mass="13653">MRFFDTNPSGRILNRFSKDMGIVDEILPRMYLDSIQVMMVMAGILVMVAIVNPFMLLTTAVCGVLMVEGVTRSPVFSHVSASMAGLTTVRACGAQAMLRTHFDAKQDVHTAAWSVTCRIRYTY</sequence>
<proteinExistence type="predicted"/>
<evidence type="ECO:0000313" key="2">
    <source>
        <dbReference type="Proteomes" id="UP001064048"/>
    </source>
</evidence>
<protein>
    <submittedName>
        <fullName evidence="1">Uncharacterized protein</fullName>
    </submittedName>
</protein>
<keyword evidence="2" id="KW-1185">Reference proteome</keyword>
<name>A0ACC0K0K2_CHOFU</name>
<evidence type="ECO:0000313" key="1">
    <source>
        <dbReference type="EMBL" id="KAI8429898.1"/>
    </source>
</evidence>
<reference evidence="1 2" key="1">
    <citation type="journal article" date="2022" name="Genome Biol. Evol.">
        <title>The Spruce Budworm Genome: Reconstructing the Evolutionary History of Antifreeze Proteins.</title>
        <authorList>
            <person name="Beliveau C."/>
            <person name="Gagne P."/>
            <person name="Picq S."/>
            <person name="Vernygora O."/>
            <person name="Keeling C.I."/>
            <person name="Pinkney K."/>
            <person name="Doucet D."/>
            <person name="Wen F."/>
            <person name="Johnston J.S."/>
            <person name="Maaroufi H."/>
            <person name="Boyle B."/>
            <person name="Laroche J."/>
            <person name="Dewar K."/>
            <person name="Juretic N."/>
            <person name="Blackburn G."/>
            <person name="Nisole A."/>
            <person name="Brunet B."/>
            <person name="Brandao M."/>
            <person name="Lumley L."/>
            <person name="Duan J."/>
            <person name="Quan G."/>
            <person name="Lucarotti C.J."/>
            <person name="Roe A.D."/>
            <person name="Sperling F.A.H."/>
            <person name="Levesque R.C."/>
            <person name="Cusson M."/>
        </authorList>
    </citation>
    <scope>NUCLEOTIDE SEQUENCE [LARGE SCALE GENOMIC DNA]</scope>
    <source>
        <strain evidence="1">Glfc:IPQL:Cfum</strain>
    </source>
</reference>
<dbReference type="EMBL" id="CM046131">
    <property type="protein sequence ID" value="KAI8429898.1"/>
    <property type="molecule type" value="Genomic_DNA"/>
</dbReference>